<protein>
    <recommendedName>
        <fullName evidence="2">Ice-binding protein C-terminal domain-containing protein</fullName>
    </recommendedName>
</protein>
<evidence type="ECO:0000313" key="4">
    <source>
        <dbReference type="Proteomes" id="UP000002440"/>
    </source>
</evidence>
<dbReference type="Proteomes" id="UP000002440">
    <property type="component" value="Chromosome"/>
</dbReference>
<dbReference type="eggNOG" id="ENOG50331YP">
    <property type="taxonomic scope" value="Bacteria"/>
</dbReference>
<evidence type="ECO:0000259" key="2">
    <source>
        <dbReference type="Pfam" id="PF07589"/>
    </source>
</evidence>
<dbReference type="Pfam" id="PF07589">
    <property type="entry name" value="PEP-CTERM"/>
    <property type="match status" value="1"/>
</dbReference>
<dbReference type="OrthoDB" id="8909600at2"/>
<name>Q1H515_METFK</name>
<dbReference type="EMBL" id="CP000284">
    <property type="protein sequence ID" value="ABE48422.1"/>
    <property type="molecule type" value="Genomic_DNA"/>
</dbReference>
<gene>
    <name evidence="3" type="ordered locus">Mfla_0151</name>
</gene>
<keyword evidence="4" id="KW-1185">Reference proteome</keyword>
<evidence type="ECO:0000313" key="3">
    <source>
        <dbReference type="EMBL" id="ABE48422.1"/>
    </source>
</evidence>
<accession>Q1H515</accession>
<dbReference type="InterPro" id="IPR013424">
    <property type="entry name" value="Ice-binding_C"/>
</dbReference>
<dbReference type="NCBIfam" id="TIGR02595">
    <property type="entry name" value="PEP_CTERM"/>
    <property type="match status" value="1"/>
</dbReference>
<feature type="domain" description="Ice-binding protein C-terminal" evidence="2">
    <location>
        <begin position="189"/>
        <end position="213"/>
    </location>
</feature>
<dbReference type="HOGENOM" id="CLU_1287602_0_0_4"/>
<evidence type="ECO:0000256" key="1">
    <source>
        <dbReference type="SAM" id="SignalP"/>
    </source>
</evidence>
<dbReference type="KEGG" id="mfa:Mfla_0151"/>
<organism evidence="3 4">
    <name type="scientific">Methylobacillus flagellatus (strain ATCC 51484 / DSM 6875 / VKM B-1610 / KT)</name>
    <dbReference type="NCBI Taxonomy" id="265072"/>
    <lineage>
        <taxon>Bacteria</taxon>
        <taxon>Pseudomonadati</taxon>
        <taxon>Pseudomonadota</taxon>
        <taxon>Betaproteobacteria</taxon>
        <taxon>Nitrosomonadales</taxon>
        <taxon>Methylophilaceae</taxon>
        <taxon>Methylobacillus</taxon>
    </lineage>
</organism>
<reference evidence="3 4" key="1">
    <citation type="submission" date="2006-03" db="EMBL/GenBank/DDBJ databases">
        <title>Complete sequence of Methylobacillus flagellatus KT.</title>
        <authorList>
            <consortium name="US DOE Joint Genome Institute"/>
            <person name="Copeland A."/>
            <person name="Lucas S."/>
            <person name="Lapidus A."/>
            <person name="Barry K."/>
            <person name="Detter J.C."/>
            <person name="Glavina del Rio T."/>
            <person name="Hammon N."/>
            <person name="Israni S."/>
            <person name="Dalin E."/>
            <person name="Tice H."/>
            <person name="Pitluck S."/>
            <person name="Brettin T."/>
            <person name="Bruce D."/>
            <person name="Han C."/>
            <person name="Tapia R."/>
            <person name="Saunders E."/>
            <person name="Gilna P."/>
            <person name="Schmutz J."/>
            <person name="Larimer F."/>
            <person name="Land M."/>
            <person name="Kyrpides N."/>
            <person name="Anderson I."/>
            <person name="Richardson P."/>
        </authorList>
    </citation>
    <scope>NUCLEOTIDE SEQUENCE [LARGE SCALE GENOMIC DNA]</scope>
    <source>
        <strain evidence="4">KT / ATCC 51484 / DSM 6875</strain>
    </source>
</reference>
<dbReference type="AlphaFoldDB" id="Q1H515"/>
<keyword evidence="1" id="KW-0732">Signal</keyword>
<proteinExistence type="predicted"/>
<feature type="signal peptide" evidence="1">
    <location>
        <begin position="1"/>
        <end position="21"/>
    </location>
</feature>
<feature type="chain" id="PRO_5004190082" description="Ice-binding protein C-terminal domain-containing protein" evidence="1">
    <location>
        <begin position="22"/>
        <end position="214"/>
    </location>
</feature>
<dbReference type="RefSeq" id="WP_011478519.1">
    <property type="nucleotide sequence ID" value="NC_007947.1"/>
</dbReference>
<sequence length="214" mass="22486">MKAAALLGLLLGLQLSGGAMAGTLDFSESNICSANIDGSGAFSPCSNYSYINQNYGDTAEVDVSYLNANTDNTSLQFWSTSYNQLENILWAGGNDSNSRGRIILAATDGYFINLDSLDLGAYPSSARYTHLTVSNGIDTYAFEGIIGTGNLASTFSAFGAAGIGSNITIEWYNSAYNVGIDNISYTVTAVPEPGSLAMLMAGLGLLGLMRIRKS</sequence>